<reference evidence="1 2" key="1">
    <citation type="submission" date="2019-11" db="EMBL/GenBank/DDBJ databases">
        <authorList>
            <person name="Yang C."/>
            <person name="Li F."/>
        </authorList>
    </citation>
    <scope>NUCLEOTIDE SEQUENCE [LARGE SCALE GENOMIC DNA]</scope>
    <source>
        <strain evidence="1">KB4526</strain>
        <tissue evidence="1">Muscle</tissue>
    </source>
</reference>
<comment type="caution">
    <text evidence="1">The sequence shown here is derived from an EMBL/GenBank/DDBJ whole genome shotgun (WGS) entry which is preliminary data.</text>
</comment>
<accession>A0A6G1ARI6</accession>
<gene>
    <name evidence="1" type="primary">Pol_330</name>
    <name evidence="1" type="ORF">FOF47_R07763</name>
</gene>
<protein>
    <submittedName>
        <fullName evidence="1">LORF2 protein</fullName>
    </submittedName>
</protein>
<organism evidence="1 2">
    <name type="scientific">Crocuta crocuta</name>
    <name type="common">Spotted hyena</name>
    <dbReference type="NCBI Taxonomy" id="9678"/>
    <lineage>
        <taxon>Eukaryota</taxon>
        <taxon>Metazoa</taxon>
        <taxon>Chordata</taxon>
        <taxon>Craniata</taxon>
        <taxon>Vertebrata</taxon>
        <taxon>Euteleostomi</taxon>
        <taxon>Mammalia</taxon>
        <taxon>Eutheria</taxon>
        <taxon>Laurasiatheria</taxon>
        <taxon>Carnivora</taxon>
        <taxon>Feliformia</taxon>
        <taxon>Hyaenidae</taxon>
        <taxon>Crocuta</taxon>
    </lineage>
</organism>
<evidence type="ECO:0000313" key="1">
    <source>
        <dbReference type="EMBL" id="KAF0878201.1"/>
    </source>
</evidence>
<dbReference type="AlphaFoldDB" id="A0A6G1ARI6"/>
<dbReference type="Proteomes" id="UP000475037">
    <property type="component" value="Unassembled WGS sequence"/>
</dbReference>
<proteinExistence type="predicted"/>
<evidence type="ECO:0000313" key="2">
    <source>
        <dbReference type="Proteomes" id="UP000475037"/>
    </source>
</evidence>
<dbReference type="EMBL" id="VOAJ01004070">
    <property type="protein sequence ID" value="KAF0878201.1"/>
    <property type="molecule type" value="Genomic_DNA"/>
</dbReference>
<name>A0A6G1ARI6_CROCR</name>
<sequence>RCSASLIIREMEIKTTLRYHLMPVRVAKMNKSGDYRCWRGRGEMDTLLHCWWECKLVQPLWKTVWRFLKKLITELPYDPAVALLGIYPRDTGVLMHRGICTLMLIAALSTIAKSWKKPKCPTTDEWIKKMSFIYIMEYYMAMRKNEIWPFVATWMELEGVMLSKISQAEKDSYRMFSLIGGL</sequence>
<feature type="non-terminal residue" evidence="1">
    <location>
        <position position="1"/>
    </location>
</feature>
<keyword evidence="2" id="KW-1185">Reference proteome</keyword>
<feature type="non-terminal residue" evidence="1">
    <location>
        <position position="182"/>
    </location>
</feature>